<sequence length="329" mass="36495">MAAKKPFSFKSSKLSSAVDPLWSASKGGFKAEEASIKLDLGKTLGNEKSVDPAKASNLPTFVFGSKITERIVTSDQSDSDKEKEKKQKDVDQPKSISTVFEKIQEEAATSSFISNERRNSDDESATTSTKLRESAQEEESKRDVKSAAPQAKVEVYTGEEGETNVFNAQCKLHAFDMESKAWTERGIASLRINRKISEYRIVARIKGNQRVVINSRIFPDMVLEKISSKRIKFSATTQDSDLPILFLITATDFTTEQLFAKLSEILNEVKTENCRKRRPSDGQKEEAVEAKKPAVEIDETEVETVELKEDGSSGEVETVELNKSSNGSS</sequence>
<dbReference type="InterPro" id="IPR045255">
    <property type="entry name" value="RanBP1-like"/>
</dbReference>
<dbReference type="EMBL" id="JBGFUD010007473">
    <property type="protein sequence ID" value="MFH4981573.1"/>
    <property type="molecule type" value="Genomic_DNA"/>
</dbReference>
<keyword evidence="6" id="KW-1185">Reference proteome</keyword>
<feature type="domain" description="RanBD1" evidence="4">
    <location>
        <begin position="149"/>
        <end position="273"/>
    </location>
</feature>
<proteinExistence type="predicted"/>
<reference evidence="5 6" key="1">
    <citation type="submission" date="2024-08" db="EMBL/GenBank/DDBJ databases">
        <title>Gnathostoma spinigerum genome.</title>
        <authorList>
            <person name="Gonzalez-Bertolin B."/>
            <person name="Monzon S."/>
            <person name="Zaballos A."/>
            <person name="Jimenez P."/>
            <person name="Dekumyoy P."/>
            <person name="Varona S."/>
            <person name="Cuesta I."/>
            <person name="Sumanam S."/>
            <person name="Adisakwattana P."/>
            <person name="Gasser R.B."/>
            <person name="Hernandez-Gonzalez A."/>
            <person name="Young N.D."/>
            <person name="Perteguer M.J."/>
        </authorList>
    </citation>
    <scope>NUCLEOTIDE SEQUENCE [LARGE SCALE GENOMIC DNA]</scope>
    <source>
        <strain evidence="5">AL3</strain>
        <tissue evidence="5">Liver</tissue>
    </source>
</reference>
<feature type="region of interest" description="Disordered" evidence="3">
    <location>
        <begin position="72"/>
        <end position="96"/>
    </location>
</feature>
<keyword evidence="2" id="KW-0539">Nucleus</keyword>
<name>A0ABD6ENX8_9BILA</name>
<dbReference type="SMART" id="SM00160">
    <property type="entry name" value="RanBD"/>
    <property type="match status" value="1"/>
</dbReference>
<evidence type="ECO:0000259" key="4">
    <source>
        <dbReference type="PROSITE" id="PS50196"/>
    </source>
</evidence>
<dbReference type="PROSITE" id="PS50196">
    <property type="entry name" value="RANBD1"/>
    <property type="match status" value="1"/>
</dbReference>
<comment type="caution">
    <text evidence="5">The sequence shown here is derived from an EMBL/GenBank/DDBJ whole genome shotgun (WGS) entry which is preliminary data.</text>
</comment>
<evidence type="ECO:0000256" key="3">
    <source>
        <dbReference type="SAM" id="MobiDB-lite"/>
    </source>
</evidence>
<dbReference type="Pfam" id="PF00638">
    <property type="entry name" value="Ran_BP1"/>
    <property type="match status" value="1"/>
</dbReference>
<feature type="region of interest" description="Disordered" evidence="3">
    <location>
        <begin position="110"/>
        <end position="150"/>
    </location>
</feature>
<dbReference type="GO" id="GO:0005634">
    <property type="term" value="C:nucleus"/>
    <property type="evidence" value="ECO:0007669"/>
    <property type="project" value="UniProtKB-SubCell"/>
</dbReference>
<evidence type="ECO:0000313" key="6">
    <source>
        <dbReference type="Proteomes" id="UP001608902"/>
    </source>
</evidence>
<dbReference type="PANTHER" id="PTHR23138:SF142">
    <property type="entry name" value="RAN-BINDING PROTEIN 3B-RELATED"/>
    <property type="match status" value="1"/>
</dbReference>
<dbReference type="Proteomes" id="UP001608902">
    <property type="component" value="Unassembled WGS sequence"/>
</dbReference>
<dbReference type="SUPFAM" id="SSF50729">
    <property type="entry name" value="PH domain-like"/>
    <property type="match status" value="1"/>
</dbReference>
<dbReference type="InterPro" id="IPR000156">
    <property type="entry name" value="Ran_bind_dom"/>
</dbReference>
<dbReference type="PANTHER" id="PTHR23138">
    <property type="entry name" value="RAN BINDING PROTEIN"/>
    <property type="match status" value="1"/>
</dbReference>
<dbReference type="CDD" id="cd13180">
    <property type="entry name" value="RanBD_RanBP3"/>
    <property type="match status" value="1"/>
</dbReference>
<protein>
    <recommendedName>
        <fullName evidence="4">RanBD1 domain-containing protein</fullName>
    </recommendedName>
</protein>
<dbReference type="AlphaFoldDB" id="A0ABD6ENX8"/>
<feature type="region of interest" description="Disordered" evidence="3">
    <location>
        <begin position="276"/>
        <end position="329"/>
    </location>
</feature>
<feature type="compositionally biased region" description="Basic and acidic residues" evidence="3">
    <location>
        <begin position="130"/>
        <end position="145"/>
    </location>
</feature>
<accession>A0ABD6ENX8</accession>
<feature type="compositionally biased region" description="Basic and acidic residues" evidence="3">
    <location>
        <begin position="78"/>
        <end position="92"/>
    </location>
</feature>
<dbReference type="Gene3D" id="2.30.29.30">
    <property type="entry name" value="Pleckstrin-homology domain (PH domain)/Phosphotyrosine-binding domain (PTB)"/>
    <property type="match status" value="1"/>
</dbReference>
<comment type="subcellular location">
    <subcellularLocation>
        <location evidence="1">Nucleus</location>
    </subcellularLocation>
</comment>
<dbReference type="InterPro" id="IPR011993">
    <property type="entry name" value="PH-like_dom_sf"/>
</dbReference>
<evidence type="ECO:0000313" key="5">
    <source>
        <dbReference type="EMBL" id="MFH4981573.1"/>
    </source>
</evidence>
<organism evidence="5 6">
    <name type="scientific">Gnathostoma spinigerum</name>
    <dbReference type="NCBI Taxonomy" id="75299"/>
    <lineage>
        <taxon>Eukaryota</taxon>
        <taxon>Metazoa</taxon>
        <taxon>Ecdysozoa</taxon>
        <taxon>Nematoda</taxon>
        <taxon>Chromadorea</taxon>
        <taxon>Rhabditida</taxon>
        <taxon>Spirurina</taxon>
        <taxon>Gnathostomatomorpha</taxon>
        <taxon>Gnathostomatoidea</taxon>
        <taxon>Gnathostomatidae</taxon>
        <taxon>Gnathostoma</taxon>
    </lineage>
</organism>
<evidence type="ECO:0000256" key="2">
    <source>
        <dbReference type="ARBA" id="ARBA00023242"/>
    </source>
</evidence>
<feature type="compositionally biased region" description="Basic and acidic residues" evidence="3">
    <location>
        <begin position="276"/>
        <end position="295"/>
    </location>
</feature>
<gene>
    <name evidence="5" type="ORF">AB6A40_008282</name>
</gene>
<evidence type="ECO:0000256" key="1">
    <source>
        <dbReference type="ARBA" id="ARBA00004123"/>
    </source>
</evidence>